<feature type="domain" description="C2H2-type" evidence="7">
    <location>
        <begin position="405"/>
        <end position="432"/>
    </location>
</feature>
<feature type="region of interest" description="Disordered" evidence="6">
    <location>
        <begin position="319"/>
        <end position="341"/>
    </location>
</feature>
<evidence type="ECO:0000256" key="2">
    <source>
        <dbReference type="ARBA" id="ARBA00022737"/>
    </source>
</evidence>
<gene>
    <name evidence="8" type="ORF">K491DRAFT_245197</name>
</gene>
<dbReference type="PANTHER" id="PTHR19818:SF149">
    <property type="entry name" value="C2H2-TYPE DOMAIN-CONTAINING PROTEIN"/>
    <property type="match status" value="1"/>
</dbReference>
<dbReference type="SMART" id="SM00355">
    <property type="entry name" value="ZnF_C2H2"/>
    <property type="match status" value="3"/>
</dbReference>
<feature type="region of interest" description="Disordered" evidence="6">
    <location>
        <begin position="465"/>
        <end position="484"/>
    </location>
</feature>
<dbReference type="GO" id="GO:0005634">
    <property type="term" value="C:nucleus"/>
    <property type="evidence" value="ECO:0007669"/>
    <property type="project" value="UniProtKB-ARBA"/>
</dbReference>
<keyword evidence="1" id="KW-0479">Metal-binding</keyword>
<dbReference type="Pfam" id="PF00096">
    <property type="entry name" value="zf-C2H2"/>
    <property type="match status" value="2"/>
</dbReference>
<organism evidence="8 9">
    <name type="scientific">Lophiostoma macrostomum CBS 122681</name>
    <dbReference type="NCBI Taxonomy" id="1314788"/>
    <lineage>
        <taxon>Eukaryota</taxon>
        <taxon>Fungi</taxon>
        <taxon>Dikarya</taxon>
        <taxon>Ascomycota</taxon>
        <taxon>Pezizomycotina</taxon>
        <taxon>Dothideomycetes</taxon>
        <taxon>Pleosporomycetidae</taxon>
        <taxon>Pleosporales</taxon>
        <taxon>Lophiostomataceae</taxon>
        <taxon>Lophiostoma</taxon>
    </lineage>
</organism>
<sequence>MFISDSALSFKYRLRRRLLDYTAAVLQSCTASVFGFLLPGPRARLRTSALIRPASALPRAGVCLYSYFGSASSASLARRRQNPTPAPHRIRKLALVLLCFTMSARDQPTPPFNSPYQHAMKSTLLQSPAYPSPARSDSEPSKYAAEGLGLYAYPQSFSASGPPAATVLYPPSPQPTEAWSHLSTGTSPLMTEAPTDPWNSTFDQSSSRSPLPWMPHHGSHRSSLSSRDMSIFSREGSEHTFPHPQIKLEGTTELTDDESFAPGLRHPVPMTVTPDRLTTSIFPYDTTYGSPPLAKYEVPADDSYDSRTLEALSYDLHPRSPREITSTSRLRNRRNPTTEENAQYKCHHCNKLFQRAYNHKTHLETHNPSRKKEHVCPFKDCDKQFVRKTDLERHQNSVHRKIKCFRCHKCDAQFARKDTLRRHEEDGCPKRQVFKGTETPSHNRSMRTGPPAIPYYHSPRPDLYDARPSPLFRDESFPGTPRTY</sequence>
<dbReference type="InterPro" id="IPR013087">
    <property type="entry name" value="Znf_C2H2_type"/>
</dbReference>
<dbReference type="Gene3D" id="3.30.160.60">
    <property type="entry name" value="Classic Zinc Finger"/>
    <property type="match status" value="1"/>
</dbReference>
<name>A0A6A6TG90_9PLEO</name>
<dbReference type="GO" id="GO:0045944">
    <property type="term" value="P:positive regulation of transcription by RNA polymerase II"/>
    <property type="evidence" value="ECO:0007669"/>
    <property type="project" value="UniProtKB-ARBA"/>
</dbReference>
<evidence type="ECO:0000256" key="3">
    <source>
        <dbReference type="ARBA" id="ARBA00022771"/>
    </source>
</evidence>
<dbReference type="SUPFAM" id="SSF57667">
    <property type="entry name" value="beta-beta-alpha zinc fingers"/>
    <property type="match status" value="1"/>
</dbReference>
<dbReference type="AlphaFoldDB" id="A0A6A6TG90"/>
<dbReference type="InterPro" id="IPR050329">
    <property type="entry name" value="GLI_C2H2-zinc-finger"/>
</dbReference>
<evidence type="ECO:0000256" key="4">
    <source>
        <dbReference type="ARBA" id="ARBA00022833"/>
    </source>
</evidence>
<feature type="region of interest" description="Disordered" evidence="6">
    <location>
        <begin position="431"/>
        <end position="456"/>
    </location>
</feature>
<dbReference type="InterPro" id="IPR036236">
    <property type="entry name" value="Znf_C2H2_sf"/>
</dbReference>
<feature type="domain" description="C2H2-type" evidence="7">
    <location>
        <begin position="344"/>
        <end position="371"/>
    </location>
</feature>
<feature type="region of interest" description="Disordered" evidence="6">
    <location>
        <begin position="171"/>
        <end position="225"/>
    </location>
</feature>
<dbReference type="PROSITE" id="PS50157">
    <property type="entry name" value="ZINC_FINGER_C2H2_2"/>
    <property type="match status" value="3"/>
</dbReference>
<proteinExistence type="predicted"/>
<protein>
    <recommendedName>
        <fullName evidence="7">C2H2-type domain-containing protein</fullName>
    </recommendedName>
</protein>
<dbReference type="EMBL" id="MU004312">
    <property type="protein sequence ID" value="KAF2658752.1"/>
    <property type="molecule type" value="Genomic_DNA"/>
</dbReference>
<feature type="compositionally biased region" description="Polar residues" evidence="6">
    <location>
        <begin position="175"/>
        <end position="189"/>
    </location>
</feature>
<dbReference type="GO" id="GO:0000978">
    <property type="term" value="F:RNA polymerase II cis-regulatory region sequence-specific DNA binding"/>
    <property type="evidence" value="ECO:0007669"/>
    <property type="project" value="TreeGrafter"/>
</dbReference>
<dbReference type="OrthoDB" id="6910977at2759"/>
<feature type="domain" description="C2H2-type" evidence="7">
    <location>
        <begin position="374"/>
        <end position="404"/>
    </location>
</feature>
<evidence type="ECO:0000256" key="6">
    <source>
        <dbReference type="SAM" id="MobiDB-lite"/>
    </source>
</evidence>
<dbReference type="PANTHER" id="PTHR19818">
    <property type="entry name" value="ZINC FINGER PROTEIN ZIC AND GLI"/>
    <property type="match status" value="1"/>
</dbReference>
<feature type="compositionally biased region" description="Polar residues" evidence="6">
    <location>
        <begin position="197"/>
        <end position="209"/>
    </location>
</feature>
<evidence type="ECO:0000259" key="7">
    <source>
        <dbReference type="PROSITE" id="PS50157"/>
    </source>
</evidence>
<keyword evidence="9" id="KW-1185">Reference proteome</keyword>
<dbReference type="GO" id="GO:0008270">
    <property type="term" value="F:zinc ion binding"/>
    <property type="evidence" value="ECO:0007669"/>
    <property type="project" value="UniProtKB-KW"/>
</dbReference>
<keyword evidence="4" id="KW-0862">Zinc</keyword>
<evidence type="ECO:0000256" key="5">
    <source>
        <dbReference type="PROSITE-ProRule" id="PRU00042"/>
    </source>
</evidence>
<keyword evidence="2" id="KW-0677">Repeat</keyword>
<evidence type="ECO:0000313" key="9">
    <source>
        <dbReference type="Proteomes" id="UP000799324"/>
    </source>
</evidence>
<dbReference type="PROSITE" id="PS00028">
    <property type="entry name" value="ZINC_FINGER_C2H2_1"/>
    <property type="match status" value="2"/>
</dbReference>
<accession>A0A6A6TG90</accession>
<dbReference type="GO" id="GO:0000981">
    <property type="term" value="F:DNA-binding transcription factor activity, RNA polymerase II-specific"/>
    <property type="evidence" value="ECO:0007669"/>
    <property type="project" value="TreeGrafter"/>
</dbReference>
<evidence type="ECO:0000313" key="8">
    <source>
        <dbReference type="EMBL" id="KAF2658752.1"/>
    </source>
</evidence>
<keyword evidence="3 5" id="KW-0863">Zinc-finger</keyword>
<reference evidence="8" key="1">
    <citation type="journal article" date="2020" name="Stud. Mycol.">
        <title>101 Dothideomycetes genomes: a test case for predicting lifestyles and emergence of pathogens.</title>
        <authorList>
            <person name="Haridas S."/>
            <person name="Albert R."/>
            <person name="Binder M."/>
            <person name="Bloem J."/>
            <person name="Labutti K."/>
            <person name="Salamov A."/>
            <person name="Andreopoulos B."/>
            <person name="Baker S."/>
            <person name="Barry K."/>
            <person name="Bills G."/>
            <person name="Bluhm B."/>
            <person name="Cannon C."/>
            <person name="Castanera R."/>
            <person name="Culley D."/>
            <person name="Daum C."/>
            <person name="Ezra D."/>
            <person name="Gonzalez J."/>
            <person name="Henrissat B."/>
            <person name="Kuo A."/>
            <person name="Liang C."/>
            <person name="Lipzen A."/>
            <person name="Lutzoni F."/>
            <person name="Magnuson J."/>
            <person name="Mondo S."/>
            <person name="Nolan M."/>
            <person name="Ohm R."/>
            <person name="Pangilinan J."/>
            <person name="Park H.-J."/>
            <person name="Ramirez L."/>
            <person name="Alfaro M."/>
            <person name="Sun H."/>
            <person name="Tritt A."/>
            <person name="Yoshinaga Y."/>
            <person name="Zwiers L.-H."/>
            <person name="Turgeon B."/>
            <person name="Goodwin S."/>
            <person name="Spatafora J."/>
            <person name="Crous P."/>
            <person name="Grigoriev I."/>
        </authorList>
    </citation>
    <scope>NUCLEOTIDE SEQUENCE</scope>
    <source>
        <strain evidence="8">CBS 122681</strain>
    </source>
</reference>
<dbReference type="Proteomes" id="UP000799324">
    <property type="component" value="Unassembled WGS sequence"/>
</dbReference>
<evidence type="ECO:0000256" key="1">
    <source>
        <dbReference type="ARBA" id="ARBA00022723"/>
    </source>
</evidence>